<comment type="similarity">
    <text evidence="1">Belongs to the enoyl-CoA hydratase/isomerase family.</text>
</comment>
<proteinExistence type="inferred from homology"/>
<gene>
    <name evidence="3" type="ORF">AB0H04_39990</name>
</gene>
<dbReference type="EMBL" id="JBFAEG010000042">
    <property type="protein sequence ID" value="MEU5712939.1"/>
    <property type="molecule type" value="Genomic_DNA"/>
</dbReference>
<dbReference type="InterPro" id="IPR001753">
    <property type="entry name" value="Enoyl-CoA_hydra/iso"/>
</dbReference>
<dbReference type="CDD" id="cd06558">
    <property type="entry name" value="crotonase-like"/>
    <property type="match status" value="1"/>
</dbReference>
<protein>
    <submittedName>
        <fullName evidence="3">Enoyl-CoA hydratase/isomerase family protein</fullName>
    </submittedName>
</protein>
<dbReference type="RefSeq" id="WP_051818936.1">
    <property type="nucleotide sequence ID" value="NZ_JBFAEG010000042.1"/>
</dbReference>
<sequence length="277" mass="30240">MDRSDPRVWRITFDHPPLNLIDRHTISELTALVEELEQDPDVRVVVFDSAVPDFFLAHYDVDAPPPQSPPPAGPTGLPPWLDVLARIAEGPFVSIAKIRGRARGAGSEFVLACDMRYAGRENAVLSQPEIGLGLVAGGAPTHRLPFLTGRGRALEIMLTGQDYDADLAERYGYVDRAVPDSDLDGFVTDVAERVASFDKVALVEVKDFVGEVTLPAHALQARTGRAFWTSAARPASRRRLDAAREQGLGRPGDFEMRMGRHLPGLDRSADPEGRPSS</sequence>
<evidence type="ECO:0000313" key="3">
    <source>
        <dbReference type="EMBL" id="MEU5712939.1"/>
    </source>
</evidence>
<dbReference type="SUPFAM" id="SSF52096">
    <property type="entry name" value="ClpP/crotonase"/>
    <property type="match status" value="1"/>
</dbReference>
<comment type="caution">
    <text evidence="3">The sequence shown here is derived from an EMBL/GenBank/DDBJ whole genome shotgun (WGS) entry which is preliminary data.</text>
</comment>
<evidence type="ECO:0000313" key="4">
    <source>
        <dbReference type="Proteomes" id="UP001551011"/>
    </source>
</evidence>
<name>A0ABV3ALV1_9ACTN</name>
<organism evidence="3 4">
    <name type="scientific">Streptomyces flaveolus</name>
    <dbReference type="NCBI Taxonomy" id="67297"/>
    <lineage>
        <taxon>Bacteria</taxon>
        <taxon>Bacillati</taxon>
        <taxon>Actinomycetota</taxon>
        <taxon>Actinomycetes</taxon>
        <taxon>Kitasatosporales</taxon>
        <taxon>Streptomycetaceae</taxon>
        <taxon>Streptomyces</taxon>
    </lineage>
</organism>
<dbReference type="InterPro" id="IPR029045">
    <property type="entry name" value="ClpP/crotonase-like_dom_sf"/>
</dbReference>
<evidence type="ECO:0000256" key="1">
    <source>
        <dbReference type="RuleBase" id="RU003707"/>
    </source>
</evidence>
<dbReference type="PROSITE" id="PS00166">
    <property type="entry name" value="ENOYL_COA_HYDRATASE"/>
    <property type="match status" value="1"/>
</dbReference>
<dbReference type="Proteomes" id="UP001551011">
    <property type="component" value="Unassembled WGS sequence"/>
</dbReference>
<feature type="region of interest" description="Disordered" evidence="2">
    <location>
        <begin position="238"/>
        <end position="277"/>
    </location>
</feature>
<evidence type="ECO:0000256" key="2">
    <source>
        <dbReference type="SAM" id="MobiDB-lite"/>
    </source>
</evidence>
<dbReference type="PANTHER" id="PTHR43459">
    <property type="entry name" value="ENOYL-COA HYDRATASE"/>
    <property type="match status" value="1"/>
</dbReference>
<feature type="compositionally biased region" description="Basic and acidic residues" evidence="2">
    <location>
        <begin position="252"/>
        <end position="277"/>
    </location>
</feature>
<dbReference type="InterPro" id="IPR018376">
    <property type="entry name" value="Enoyl-CoA_hyd/isom_CS"/>
</dbReference>
<reference evidence="3 4" key="1">
    <citation type="submission" date="2024-06" db="EMBL/GenBank/DDBJ databases">
        <title>The Natural Products Discovery Center: Release of the First 8490 Sequenced Strains for Exploring Actinobacteria Biosynthetic Diversity.</title>
        <authorList>
            <person name="Kalkreuter E."/>
            <person name="Kautsar S.A."/>
            <person name="Yang D."/>
            <person name="Bader C.D."/>
            <person name="Teijaro C.N."/>
            <person name="Fluegel L."/>
            <person name="Davis C.M."/>
            <person name="Simpson J.R."/>
            <person name="Lauterbach L."/>
            <person name="Steele A.D."/>
            <person name="Gui C."/>
            <person name="Meng S."/>
            <person name="Li G."/>
            <person name="Viehrig K."/>
            <person name="Ye F."/>
            <person name="Su P."/>
            <person name="Kiefer A.F."/>
            <person name="Nichols A."/>
            <person name="Cepeda A.J."/>
            <person name="Yan W."/>
            <person name="Fan B."/>
            <person name="Jiang Y."/>
            <person name="Adhikari A."/>
            <person name="Zheng C.-J."/>
            <person name="Schuster L."/>
            <person name="Cowan T.M."/>
            <person name="Smanski M.J."/>
            <person name="Chevrette M.G."/>
            <person name="De Carvalho L.P.S."/>
            <person name="Shen B."/>
        </authorList>
    </citation>
    <scope>NUCLEOTIDE SEQUENCE [LARGE SCALE GENOMIC DNA]</scope>
    <source>
        <strain evidence="3 4">NPDC020594</strain>
    </source>
</reference>
<keyword evidence="4" id="KW-1185">Reference proteome</keyword>
<dbReference type="Pfam" id="PF00378">
    <property type="entry name" value="ECH_1"/>
    <property type="match status" value="1"/>
</dbReference>
<dbReference type="PANTHER" id="PTHR43459:SF1">
    <property type="entry name" value="EG:BACN32G11.4 PROTEIN"/>
    <property type="match status" value="1"/>
</dbReference>
<accession>A0ABV3ALV1</accession>
<dbReference type="Gene3D" id="3.90.226.10">
    <property type="entry name" value="2-enoyl-CoA Hydratase, Chain A, domain 1"/>
    <property type="match status" value="1"/>
</dbReference>